<evidence type="ECO:0000256" key="4">
    <source>
        <dbReference type="ARBA" id="ARBA00023004"/>
    </source>
</evidence>
<dbReference type="HAMAP" id="MF_00323">
    <property type="entry name" value="Ferrochelatase"/>
    <property type="match status" value="1"/>
</dbReference>
<dbReference type="CDD" id="cd03411">
    <property type="entry name" value="Ferrochelatase_N"/>
    <property type="match status" value="1"/>
</dbReference>
<dbReference type="FunFam" id="3.40.50.1400:FF:000002">
    <property type="entry name" value="Ferrochelatase"/>
    <property type="match status" value="1"/>
</dbReference>
<proteinExistence type="inferred from homology"/>
<comment type="subcellular location">
    <subcellularLocation>
        <location evidence="9">Cytoplasm</location>
    </subcellularLocation>
</comment>
<dbReference type="GO" id="GO:0046872">
    <property type="term" value="F:metal ion binding"/>
    <property type="evidence" value="ECO:0007669"/>
    <property type="project" value="UniProtKB-KW"/>
</dbReference>
<dbReference type="Pfam" id="PF00762">
    <property type="entry name" value="Ferrochelatase"/>
    <property type="match status" value="1"/>
</dbReference>
<comment type="similarity">
    <text evidence="1 9 10">Belongs to the ferrochelatase family.</text>
</comment>
<dbReference type="KEGG" id="mass:CR152_10735"/>
<comment type="catalytic activity">
    <reaction evidence="8">
        <text>Fe-coproporphyrin III + 2 H(+) = coproporphyrin III + Fe(2+)</text>
        <dbReference type="Rhea" id="RHEA:49572"/>
        <dbReference type="ChEBI" id="CHEBI:15378"/>
        <dbReference type="ChEBI" id="CHEBI:29033"/>
        <dbReference type="ChEBI" id="CHEBI:68438"/>
        <dbReference type="ChEBI" id="CHEBI:131725"/>
        <dbReference type="EC" id="4.99.1.9"/>
    </reaction>
    <physiologicalReaction direction="right-to-left" evidence="8">
        <dbReference type="Rhea" id="RHEA:49574"/>
    </physiologicalReaction>
</comment>
<dbReference type="AlphaFoldDB" id="A0A2D2DIZ1"/>
<dbReference type="Proteomes" id="UP000229897">
    <property type="component" value="Chromosome"/>
</dbReference>
<feature type="region of interest" description="Disordered" evidence="11">
    <location>
        <begin position="343"/>
        <end position="370"/>
    </location>
</feature>
<dbReference type="RefSeq" id="WP_099874923.1">
    <property type="nucleotide sequence ID" value="NZ_CP024608.1"/>
</dbReference>
<reference evidence="12" key="1">
    <citation type="submission" date="2017-10" db="EMBL/GenBank/DDBJ databases">
        <title>Massilia psychrophilum sp. nov., a novel purple-pigmented bacterium isolated from Tianshan glacier, Xinjiang Municipality, China.</title>
        <authorList>
            <person name="Wang H."/>
        </authorList>
    </citation>
    <scope>NUCLEOTIDE SEQUENCE [LARGE SCALE GENOMIC DNA]</scope>
    <source>
        <strain evidence="12">B2</strain>
    </source>
</reference>
<keyword evidence="7 9" id="KW-0627">Porphyrin biosynthesis</keyword>
<keyword evidence="13" id="KW-1185">Reference proteome</keyword>
<protein>
    <recommendedName>
        <fullName evidence="9">Ferrochelatase</fullName>
        <ecNumber evidence="9">4.98.1.1</ecNumber>
    </recommendedName>
    <alternativeName>
        <fullName evidence="9">Heme synthase</fullName>
    </alternativeName>
    <alternativeName>
        <fullName evidence="9">Protoheme ferro-lyase</fullName>
    </alternativeName>
</protein>
<sequence>MSFRKEPPFTHGTPTRNAVVLVNLGTPDAPTTPAVRRYLKEFLSDPRVVEIPRAIWWLILHLIILPFRSNKSAAKYATIWTKEGSPLKVHTQKQAILLRGLLGQRGHDSVNVVMAMRYGSPSLPEVLDQLKAENCDRIAILPAYPQYSGTTTGSISDAVFAHYAGVRNVPELRMIKHYHDHDGYIDALRDTVLAHWKINGRGDKLVMSFHGVPKRTLMLGDPYHCECHKTARLLAAKLGLSSEQYLVTFQSRFGKAEWLQPYTAPTLVQMAKDGLKRVDLICPGFTSDCLETLEEIAMEAKHDFEAAGGREFHYIPCLNESPTWIAGLADITEQHLLGWDTKATPAQRAAQPRSAQAEASTPRGREIDRL</sequence>
<evidence type="ECO:0000256" key="3">
    <source>
        <dbReference type="ARBA" id="ARBA00022723"/>
    </source>
</evidence>
<comment type="catalytic activity">
    <reaction evidence="9">
        <text>heme b + 2 H(+) = protoporphyrin IX + Fe(2+)</text>
        <dbReference type="Rhea" id="RHEA:22584"/>
        <dbReference type="ChEBI" id="CHEBI:15378"/>
        <dbReference type="ChEBI" id="CHEBI:29033"/>
        <dbReference type="ChEBI" id="CHEBI:57306"/>
        <dbReference type="ChEBI" id="CHEBI:60344"/>
        <dbReference type="EC" id="4.98.1.1"/>
    </reaction>
</comment>
<name>A0A2D2DIZ1_9BURK</name>
<feature type="binding site" evidence="9">
    <location>
        <position position="291"/>
    </location>
    <ligand>
        <name>Fe(2+)</name>
        <dbReference type="ChEBI" id="CHEBI:29033"/>
    </ligand>
</feature>
<dbReference type="EMBL" id="CP024608">
    <property type="protein sequence ID" value="ATQ74950.1"/>
    <property type="molecule type" value="Genomic_DNA"/>
</dbReference>
<keyword evidence="4 9" id="KW-0408">Iron</keyword>
<comment type="pathway">
    <text evidence="9">Porphyrin-containing compound metabolism; protoheme biosynthesis; protoheme from protoporphyrin-IX: step 1/1.</text>
</comment>
<dbReference type="PANTHER" id="PTHR11108:SF1">
    <property type="entry name" value="FERROCHELATASE, MITOCHONDRIAL"/>
    <property type="match status" value="1"/>
</dbReference>
<dbReference type="GO" id="GO:0004325">
    <property type="term" value="F:ferrochelatase activity"/>
    <property type="evidence" value="ECO:0007669"/>
    <property type="project" value="UniProtKB-UniRule"/>
</dbReference>
<keyword evidence="5 9" id="KW-0350">Heme biosynthesis</keyword>
<dbReference type="Gene3D" id="3.40.50.1400">
    <property type="match status" value="2"/>
</dbReference>
<feature type="binding site" evidence="9">
    <location>
        <position position="210"/>
    </location>
    <ligand>
        <name>Fe(2+)</name>
        <dbReference type="ChEBI" id="CHEBI:29033"/>
    </ligand>
</feature>
<comment type="function">
    <text evidence="9">Catalyzes the ferrous insertion into protoporphyrin IX.</text>
</comment>
<feature type="compositionally biased region" description="Low complexity" evidence="11">
    <location>
        <begin position="343"/>
        <end position="360"/>
    </location>
</feature>
<evidence type="ECO:0000256" key="8">
    <source>
        <dbReference type="ARBA" id="ARBA00024536"/>
    </source>
</evidence>
<evidence type="ECO:0000313" key="12">
    <source>
        <dbReference type="EMBL" id="ATQ74950.1"/>
    </source>
</evidence>
<evidence type="ECO:0000256" key="5">
    <source>
        <dbReference type="ARBA" id="ARBA00023133"/>
    </source>
</evidence>
<evidence type="ECO:0000256" key="6">
    <source>
        <dbReference type="ARBA" id="ARBA00023239"/>
    </source>
</evidence>
<evidence type="ECO:0000256" key="11">
    <source>
        <dbReference type="SAM" id="MobiDB-lite"/>
    </source>
</evidence>
<evidence type="ECO:0000256" key="2">
    <source>
        <dbReference type="ARBA" id="ARBA00022490"/>
    </source>
</evidence>
<dbReference type="InterPro" id="IPR001015">
    <property type="entry name" value="Ferrochelatase"/>
</dbReference>
<dbReference type="GO" id="GO:0006783">
    <property type="term" value="P:heme biosynthetic process"/>
    <property type="evidence" value="ECO:0007669"/>
    <property type="project" value="UniProtKB-UniRule"/>
</dbReference>
<dbReference type="PANTHER" id="PTHR11108">
    <property type="entry name" value="FERROCHELATASE"/>
    <property type="match status" value="1"/>
</dbReference>
<keyword evidence="3 9" id="KW-0479">Metal-binding</keyword>
<evidence type="ECO:0000256" key="7">
    <source>
        <dbReference type="ARBA" id="ARBA00023244"/>
    </source>
</evidence>
<dbReference type="InterPro" id="IPR033644">
    <property type="entry name" value="Ferrochelatase_C"/>
</dbReference>
<dbReference type="OrthoDB" id="9809741at2"/>
<keyword evidence="6 9" id="KW-0456">Lyase</keyword>
<dbReference type="SUPFAM" id="SSF53800">
    <property type="entry name" value="Chelatase"/>
    <property type="match status" value="1"/>
</dbReference>
<dbReference type="UniPathway" id="UPA00252">
    <property type="reaction ID" value="UER00325"/>
</dbReference>
<dbReference type="EC" id="4.98.1.1" evidence="9"/>
<evidence type="ECO:0000313" key="13">
    <source>
        <dbReference type="Proteomes" id="UP000229897"/>
    </source>
</evidence>
<gene>
    <name evidence="9" type="primary">hemH</name>
    <name evidence="12" type="ORF">CR152_10735</name>
</gene>
<dbReference type="InterPro" id="IPR033659">
    <property type="entry name" value="Ferrochelatase_N"/>
</dbReference>
<evidence type="ECO:0000256" key="10">
    <source>
        <dbReference type="RuleBase" id="RU004185"/>
    </source>
</evidence>
<dbReference type="NCBIfam" id="TIGR00109">
    <property type="entry name" value="hemH"/>
    <property type="match status" value="1"/>
</dbReference>
<evidence type="ECO:0000256" key="9">
    <source>
        <dbReference type="HAMAP-Rule" id="MF_00323"/>
    </source>
</evidence>
<accession>A0A2D2DIZ1</accession>
<dbReference type="GO" id="GO:0005737">
    <property type="term" value="C:cytoplasm"/>
    <property type="evidence" value="ECO:0007669"/>
    <property type="project" value="UniProtKB-SubCell"/>
</dbReference>
<organism evidence="12 13">
    <name type="scientific">Massilia violaceinigra</name>
    <dbReference type="NCBI Taxonomy" id="2045208"/>
    <lineage>
        <taxon>Bacteria</taxon>
        <taxon>Pseudomonadati</taxon>
        <taxon>Pseudomonadota</taxon>
        <taxon>Betaproteobacteria</taxon>
        <taxon>Burkholderiales</taxon>
        <taxon>Oxalobacteraceae</taxon>
        <taxon>Telluria group</taxon>
        <taxon>Massilia</taxon>
    </lineage>
</organism>
<dbReference type="CDD" id="cd00419">
    <property type="entry name" value="Ferrochelatase_C"/>
    <property type="match status" value="1"/>
</dbReference>
<evidence type="ECO:0000256" key="1">
    <source>
        <dbReference type="ARBA" id="ARBA00007718"/>
    </source>
</evidence>
<keyword evidence="2 9" id="KW-0963">Cytoplasm</keyword>